<dbReference type="PANTHER" id="PTHR34265:SF1">
    <property type="entry name" value="TYPE III PANTOTHENATE KINASE"/>
    <property type="match status" value="1"/>
</dbReference>
<evidence type="ECO:0000256" key="11">
    <source>
        <dbReference type="ARBA" id="ARBA00038036"/>
    </source>
</evidence>
<keyword evidence="7" id="KW-0418">Kinase</keyword>
<dbReference type="AlphaFoldDB" id="A0A381P9U9"/>
<dbReference type="NCBIfam" id="TIGR00671">
    <property type="entry name" value="baf"/>
    <property type="match status" value="1"/>
</dbReference>
<dbReference type="Pfam" id="PF03309">
    <property type="entry name" value="Pan_kinase"/>
    <property type="match status" value="1"/>
</dbReference>
<keyword evidence="5" id="KW-0808">Transferase</keyword>
<gene>
    <name evidence="13" type="ORF">METZ01_LOCUS16228</name>
</gene>
<evidence type="ECO:0000256" key="7">
    <source>
        <dbReference type="ARBA" id="ARBA00022777"/>
    </source>
</evidence>
<keyword evidence="6" id="KW-0547">Nucleotide-binding</keyword>
<dbReference type="GO" id="GO:0005737">
    <property type="term" value="C:cytoplasm"/>
    <property type="evidence" value="ECO:0007669"/>
    <property type="project" value="UniProtKB-SubCell"/>
</dbReference>
<keyword evidence="8" id="KW-0067">ATP-binding</keyword>
<dbReference type="InterPro" id="IPR004619">
    <property type="entry name" value="Type_III_PanK"/>
</dbReference>
<dbReference type="GO" id="GO:0004594">
    <property type="term" value="F:pantothenate kinase activity"/>
    <property type="evidence" value="ECO:0007669"/>
    <property type="project" value="InterPro"/>
</dbReference>
<evidence type="ECO:0000256" key="5">
    <source>
        <dbReference type="ARBA" id="ARBA00022679"/>
    </source>
</evidence>
<proteinExistence type="inferred from homology"/>
<dbReference type="InterPro" id="IPR043129">
    <property type="entry name" value="ATPase_NBD"/>
</dbReference>
<evidence type="ECO:0000256" key="10">
    <source>
        <dbReference type="ARBA" id="ARBA00022993"/>
    </source>
</evidence>
<dbReference type="HAMAP" id="MF_01274">
    <property type="entry name" value="Pantothen_kinase_3"/>
    <property type="match status" value="1"/>
</dbReference>
<evidence type="ECO:0000256" key="3">
    <source>
        <dbReference type="ARBA" id="ARBA00011738"/>
    </source>
</evidence>
<comment type="subcellular location">
    <subcellularLocation>
        <location evidence="2">Cytoplasm</location>
    </subcellularLocation>
</comment>
<dbReference type="GO" id="GO:0015937">
    <property type="term" value="P:coenzyme A biosynthetic process"/>
    <property type="evidence" value="ECO:0007669"/>
    <property type="project" value="UniProtKB-KW"/>
</dbReference>
<protein>
    <recommendedName>
        <fullName evidence="12">Type III pantothenate kinase</fullName>
    </recommendedName>
</protein>
<evidence type="ECO:0000256" key="1">
    <source>
        <dbReference type="ARBA" id="ARBA00001958"/>
    </source>
</evidence>
<evidence type="ECO:0000256" key="9">
    <source>
        <dbReference type="ARBA" id="ARBA00022958"/>
    </source>
</evidence>
<dbReference type="Gene3D" id="3.30.420.40">
    <property type="match status" value="2"/>
</dbReference>
<evidence type="ECO:0000256" key="6">
    <source>
        <dbReference type="ARBA" id="ARBA00022741"/>
    </source>
</evidence>
<evidence type="ECO:0000313" key="13">
    <source>
        <dbReference type="EMBL" id="SUZ63374.1"/>
    </source>
</evidence>
<evidence type="ECO:0000256" key="8">
    <source>
        <dbReference type="ARBA" id="ARBA00022840"/>
    </source>
</evidence>
<dbReference type="GO" id="GO:0005524">
    <property type="term" value="F:ATP binding"/>
    <property type="evidence" value="ECO:0007669"/>
    <property type="project" value="UniProtKB-KW"/>
</dbReference>
<sequence>MNNITALLMDIGNSIVKWGVLDGGLIQSISSVTHEKINNVGFSSITTSIPRKVDRVIASNVAGTNFAVRLSAAIGIHCQSDINFVTSAKSAFGIKNAYKNPRQFGVDRWVALVGARSEFRSSLCVVDIGTAVTIDVINKDGKHIGGQIIPGIELMEHVLSDETSNIKSAKKMLKDPLKGTSMFANNTKMAIQNGSVNAISGAIERVIGTLRSDGYKPKVIVTGGDAPRILKQFDDQLIYRPHLILQGLAYIVQNEGS</sequence>
<dbReference type="CDD" id="cd24015">
    <property type="entry name" value="ASKHA_NBD_PanK-III"/>
    <property type="match status" value="1"/>
</dbReference>
<comment type="similarity">
    <text evidence="11">Belongs to the type III pantothenate kinase family.</text>
</comment>
<comment type="cofactor">
    <cofactor evidence="1">
        <name>K(+)</name>
        <dbReference type="ChEBI" id="CHEBI:29103"/>
    </cofactor>
</comment>
<evidence type="ECO:0000256" key="4">
    <source>
        <dbReference type="ARBA" id="ARBA00022490"/>
    </source>
</evidence>
<reference evidence="13" key="1">
    <citation type="submission" date="2018-05" db="EMBL/GenBank/DDBJ databases">
        <authorList>
            <person name="Lanie J.A."/>
            <person name="Ng W.-L."/>
            <person name="Kazmierczak K.M."/>
            <person name="Andrzejewski T.M."/>
            <person name="Davidsen T.M."/>
            <person name="Wayne K.J."/>
            <person name="Tettelin H."/>
            <person name="Glass J.I."/>
            <person name="Rusch D."/>
            <person name="Podicherti R."/>
            <person name="Tsui H.-C.T."/>
            <person name="Winkler M.E."/>
        </authorList>
    </citation>
    <scope>NUCLEOTIDE SEQUENCE</scope>
</reference>
<keyword evidence="9" id="KW-0630">Potassium</keyword>
<keyword evidence="4" id="KW-0963">Cytoplasm</keyword>
<dbReference type="PANTHER" id="PTHR34265">
    <property type="entry name" value="TYPE III PANTOTHENATE KINASE"/>
    <property type="match status" value="1"/>
</dbReference>
<name>A0A381P9U9_9ZZZZ</name>
<dbReference type="EMBL" id="UINC01000915">
    <property type="protein sequence ID" value="SUZ63374.1"/>
    <property type="molecule type" value="Genomic_DNA"/>
</dbReference>
<evidence type="ECO:0000256" key="2">
    <source>
        <dbReference type="ARBA" id="ARBA00004496"/>
    </source>
</evidence>
<keyword evidence="10" id="KW-0173">Coenzyme A biosynthesis</keyword>
<accession>A0A381P9U9</accession>
<evidence type="ECO:0000256" key="12">
    <source>
        <dbReference type="ARBA" id="ARBA00040883"/>
    </source>
</evidence>
<dbReference type="SUPFAM" id="SSF53067">
    <property type="entry name" value="Actin-like ATPase domain"/>
    <property type="match status" value="2"/>
</dbReference>
<organism evidence="13">
    <name type="scientific">marine metagenome</name>
    <dbReference type="NCBI Taxonomy" id="408172"/>
    <lineage>
        <taxon>unclassified sequences</taxon>
        <taxon>metagenomes</taxon>
        <taxon>ecological metagenomes</taxon>
    </lineage>
</organism>
<comment type="subunit">
    <text evidence="3">Homodimer.</text>
</comment>